<dbReference type="PANTHER" id="PTHR43791:SF97">
    <property type="entry name" value="ALLANTOATE TRANSPORTER, PUTATIVE (AFU_ORTHOLOGUE AFUA_1G14700)-RELATED"/>
    <property type="match status" value="1"/>
</dbReference>
<evidence type="ECO:0008006" key="10">
    <source>
        <dbReference type="Google" id="ProtNLM"/>
    </source>
</evidence>
<dbReference type="Gene3D" id="1.20.1250.20">
    <property type="entry name" value="MFS general substrate transporter like domains"/>
    <property type="match status" value="1"/>
</dbReference>
<reference evidence="8 9" key="1">
    <citation type="submission" date="2014-02" db="EMBL/GenBank/DDBJ databases">
        <title>The genome sequence of Colletotrichum salicis CBS 607.94.</title>
        <authorList>
            <person name="Baroncelli R."/>
            <person name="Thon M.R."/>
        </authorList>
    </citation>
    <scope>NUCLEOTIDE SEQUENCE [LARGE SCALE GENOMIC DNA]</scope>
    <source>
        <strain evidence="8 9">CBS 607.94</strain>
    </source>
</reference>
<evidence type="ECO:0000256" key="7">
    <source>
        <dbReference type="SAM" id="Phobius"/>
    </source>
</evidence>
<feature type="transmembrane region" description="Helical" evidence="7">
    <location>
        <begin position="191"/>
        <end position="211"/>
    </location>
</feature>
<evidence type="ECO:0000256" key="1">
    <source>
        <dbReference type="ARBA" id="ARBA00004141"/>
    </source>
</evidence>
<evidence type="ECO:0000313" key="9">
    <source>
        <dbReference type="Proteomes" id="UP000070121"/>
    </source>
</evidence>
<dbReference type="SUPFAM" id="SSF103473">
    <property type="entry name" value="MFS general substrate transporter"/>
    <property type="match status" value="1"/>
</dbReference>
<evidence type="ECO:0000313" key="8">
    <source>
        <dbReference type="EMBL" id="KXH68368.1"/>
    </source>
</evidence>
<comment type="subcellular location">
    <subcellularLocation>
        <location evidence="1">Membrane</location>
        <topology evidence="1">Multi-pass membrane protein</topology>
    </subcellularLocation>
</comment>
<evidence type="ECO:0000256" key="2">
    <source>
        <dbReference type="ARBA" id="ARBA00022448"/>
    </source>
</evidence>
<proteinExistence type="predicted"/>
<feature type="region of interest" description="Disordered" evidence="6">
    <location>
        <begin position="1"/>
        <end position="34"/>
    </location>
</feature>
<feature type="transmembrane region" description="Helical" evidence="7">
    <location>
        <begin position="159"/>
        <end position="179"/>
    </location>
</feature>
<dbReference type="InterPro" id="IPR036259">
    <property type="entry name" value="MFS_trans_sf"/>
</dbReference>
<dbReference type="GO" id="GO:0016020">
    <property type="term" value="C:membrane"/>
    <property type="evidence" value="ECO:0007669"/>
    <property type="project" value="UniProtKB-SubCell"/>
</dbReference>
<dbReference type="Proteomes" id="UP000070121">
    <property type="component" value="Unassembled WGS sequence"/>
</dbReference>
<dbReference type="PANTHER" id="PTHR43791">
    <property type="entry name" value="PERMEASE-RELATED"/>
    <property type="match status" value="1"/>
</dbReference>
<evidence type="ECO:0000256" key="3">
    <source>
        <dbReference type="ARBA" id="ARBA00022692"/>
    </source>
</evidence>
<name>A0A135V6W5_9PEZI</name>
<keyword evidence="2" id="KW-0813">Transport</keyword>
<evidence type="ECO:0000256" key="5">
    <source>
        <dbReference type="ARBA" id="ARBA00023136"/>
    </source>
</evidence>
<keyword evidence="3 7" id="KW-0812">Transmembrane</keyword>
<protein>
    <recommendedName>
        <fullName evidence="10">Major facilitator superfamily (MFS) profile domain-containing protein</fullName>
    </recommendedName>
</protein>
<evidence type="ECO:0000256" key="6">
    <source>
        <dbReference type="SAM" id="MobiDB-lite"/>
    </source>
</evidence>
<keyword evidence="5 7" id="KW-0472">Membrane</keyword>
<sequence length="216" mass="23701">MEEKTRSKQPDSAGAAVNVSQGHAKTIRDHNDSSGGRGIAACLAEQFANEPDYDRQEEVKLRWKIDLRLVPILWLNITLPAMDKVTPSTGALYGMRDDLGLKGNQYAWFGYLLWCFPSPQILQRLPIAKSMCAVMIAWGIVLIGAGFARSFVPMVVTRVLLGALEAPVAPGNFVIMTMWYTRQEQPVRAGLLYTGLSTIIMGTMGRAVGFIPGENA</sequence>
<organism evidence="8 9">
    <name type="scientific">Colletotrichum salicis</name>
    <dbReference type="NCBI Taxonomy" id="1209931"/>
    <lineage>
        <taxon>Eukaryota</taxon>
        <taxon>Fungi</taxon>
        <taxon>Dikarya</taxon>
        <taxon>Ascomycota</taxon>
        <taxon>Pezizomycotina</taxon>
        <taxon>Sordariomycetes</taxon>
        <taxon>Hypocreomycetidae</taxon>
        <taxon>Glomerellales</taxon>
        <taxon>Glomerellaceae</taxon>
        <taxon>Colletotrichum</taxon>
        <taxon>Colletotrichum acutatum species complex</taxon>
    </lineage>
</organism>
<comment type="caution">
    <text evidence="8">The sequence shown here is derived from an EMBL/GenBank/DDBJ whole genome shotgun (WGS) entry which is preliminary data.</text>
</comment>
<accession>A0A135V6W5</accession>
<keyword evidence="4 7" id="KW-1133">Transmembrane helix</keyword>
<evidence type="ECO:0000256" key="4">
    <source>
        <dbReference type="ARBA" id="ARBA00022989"/>
    </source>
</evidence>
<dbReference type="GO" id="GO:0022857">
    <property type="term" value="F:transmembrane transporter activity"/>
    <property type="evidence" value="ECO:0007669"/>
    <property type="project" value="TreeGrafter"/>
</dbReference>
<keyword evidence="9" id="KW-1185">Reference proteome</keyword>
<feature type="transmembrane region" description="Helical" evidence="7">
    <location>
        <begin position="127"/>
        <end position="147"/>
    </location>
</feature>
<dbReference type="AlphaFoldDB" id="A0A135V6W5"/>
<gene>
    <name evidence="8" type="ORF">CSAL01_00241</name>
</gene>
<dbReference type="EMBL" id="JFFI01000312">
    <property type="protein sequence ID" value="KXH68368.1"/>
    <property type="molecule type" value="Genomic_DNA"/>
</dbReference>
<dbReference type="STRING" id="1209931.A0A135V6W5"/>
<dbReference type="OrthoDB" id="6730379at2759"/>